<dbReference type="RefSeq" id="WP_220608300.1">
    <property type="nucleotide sequence ID" value="NZ_CP080598.1"/>
</dbReference>
<dbReference type="Proteomes" id="UP000826540">
    <property type="component" value="Chromosome"/>
</dbReference>
<protein>
    <submittedName>
        <fullName evidence="2">Glycosyltransferase family 4 protein</fullName>
    </submittedName>
</protein>
<name>A0ABX8WUI5_9CYAN</name>
<sequence>MRVAYVCADLGIPVFGKKGCSIHVQEVMRGLQKQGCDVELLASRLGGIAPPDLGNIVVHQLPNIPKGEISIREKMALGINNDLVDKLENLGNLDFIYERYSLWSYGAMEFAQKKGIFGLLEVNSPLIAEQVKYRGLIDIDGAEKVAEKVFQAATAVITVSEEVRKYVMNYVESDKIYVIPNGVNPERFSNLNYSTKSENFTVGFVGTLKPWHGLSILSEAFFRLHQKIPQARLLIVGDGPERENIEKELSVRGLDSYTQFTGAVDPEQVPELLAKMDVAVAPYPPQTDFYFSPLKVYEYMAAGLPVVVSKIGQLVDLIEPEINGIFCPPGDAIALADALEKLWRSPILRQNLGQAARQKVMKYHTWDTIAKEILQIAKCYGGVKG</sequence>
<dbReference type="Pfam" id="PF13692">
    <property type="entry name" value="Glyco_trans_1_4"/>
    <property type="match status" value="1"/>
</dbReference>
<accession>A0ABX8WUI5</accession>
<evidence type="ECO:0000313" key="3">
    <source>
        <dbReference type="Proteomes" id="UP000826540"/>
    </source>
</evidence>
<feature type="domain" description="Glycosyltransferase subfamily 4-like N-terminal" evidence="1">
    <location>
        <begin position="19"/>
        <end position="187"/>
    </location>
</feature>
<dbReference type="CDD" id="cd03801">
    <property type="entry name" value="GT4_PimA-like"/>
    <property type="match status" value="1"/>
</dbReference>
<dbReference type="PANTHER" id="PTHR45947:SF3">
    <property type="entry name" value="SULFOQUINOVOSYL TRANSFERASE SQD2"/>
    <property type="match status" value="1"/>
</dbReference>
<dbReference type="PANTHER" id="PTHR45947">
    <property type="entry name" value="SULFOQUINOVOSYL TRANSFERASE SQD2"/>
    <property type="match status" value="1"/>
</dbReference>
<organism evidence="2 3">
    <name type="scientific">Sphaerospermopsis torques-reginae ITEP-024</name>
    <dbReference type="NCBI Taxonomy" id="984208"/>
    <lineage>
        <taxon>Bacteria</taxon>
        <taxon>Bacillati</taxon>
        <taxon>Cyanobacteriota</taxon>
        <taxon>Cyanophyceae</taxon>
        <taxon>Nostocales</taxon>
        <taxon>Aphanizomenonaceae</taxon>
        <taxon>Sphaerospermopsis</taxon>
        <taxon>Sphaerospermopsis torques-reginae</taxon>
    </lineage>
</organism>
<evidence type="ECO:0000313" key="2">
    <source>
        <dbReference type="EMBL" id="QYX30052.1"/>
    </source>
</evidence>
<dbReference type="Gene3D" id="3.40.50.2000">
    <property type="entry name" value="Glycogen Phosphorylase B"/>
    <property type="match status" value="2"/>
</dbReference>
<evidence type="ECO:0000259" key="1">
    <source>
        <dbReference type="Pfam" id="PF13439"/>
    </source>
</evidence>
<keyword evidence="3" id="KW-1185">Reference proteome</keyword>
<dbReference type="InterPro" id="IPR028098">
    <property type="entry name" value="Glyco_trans_4-like_N"/>
</dbReference>
<dbReference type="EMBL" id="CP080598">
    <property type="protein sequence ID" value="QYX30052.1"/>
    <property type="molecule type" value="Genomic_DNA"/>
</dbReference>
<reference evidence="2 3" key="1">
    <citation type="journal article" date="2022" name="J. Am. Chem. Soc.">
        <title>Biosynthesis of Guanitoxin Enables Global Environmental Detection in Freshwater Cyanobacteria.</title>
        <authorList>
            <person name="Lima S.T."/>
            <person name="Fallon T.R."/>
            <person name="Cordoza J.L."/>
            <person name="Chekan J.R."/>
            <person name="Delbaje E."/>
            <person name="Hopiavuori A.R."/>
            <person name="Alvarenga D.O."/>
            <person name="Wood S.M."/>
            <person name="Luhavaya H."/>
            <person name="Baumgartner J.T."/>
            <person name="Dorr F.A."/>
            <person name="Etchegaray A."/>
            <person name="Pinto E."/>
            <person name="McKinnie S.M.K."/>
            <person name="Fiore M.F."/>
            <person name="Moore B.S."/>
        </authorList>
    </citation>
    <scope>NUCLEOTIDE SEQUENCE [LARGE SCALE GENOMIC DNA]</scope>
    <source>
        <strain evidence="2 3">ITEP-024</strain>
    </source>
</reference>
<dbReference type="InterPro" id="IPR050194">
    <property type="entry name" value="Glycosyltransferase_grp1"/>
</dbReference>
<gene>
    <name evidence="2" type="ORF">K2F26_13875</name>
</gene>
<dbReference type="Pfam" id="PF13439">
    <property type="entry name" value="Glyco_transf_4"/>
    <property type="match status" value="1"/>
</dbReference>
<proteinExistence type="predicted"/>
<dbReference type="SUPFAM" id="SSF53756">
    <property type="entry name" value="UDP-Glycosyltransferase/glycogen phosphorylase"/>
    <property type="match status" value="1"/>
</dbReference>